<comment type="function">
    <text evidence="9">Transfers the 4'-phosphopantetheine moiety from coenzyme A to the 'Ser-36' of acyl-carrier-protein.</text>
</comment>
<feature type="binding site" evidence="10">
    <location>
        <position position="55"/>
    </location>
    <ligand>
        <name>Mg(2+)</name>
        <dbReference type="ChEBI" id="CHEBI:18420"/>
    </ligand>
</feature>
<evidence type="ECO:0000256" key="9">
    <source>
        <dbReference type="ARBA" id="ARBA00054726"/>
    </source>
</evidence>
<evidence type="ECO:0000256" key="6">
    <source>
        <dbReference type="ARBA" id="ARBA00023098"/>
    </source>
</evidence>
<name>A0A6V8LRS6_9BACT</name>
<dbReference type="InterPro" id="IPR037143">
    <property type="entry name" value="4-PPantetheinyl_Trfase_dom_sf"/>
</dbReference>
<dbReference type="RefSeq" id="WP_173085938.1">
    <property type="nucleotide sequence ID" value="NZ_BLTE01000014.1"/>
</dbReference>
<proteinExistence type="inferred from homology"/>
<keyword evidence="10" id="KW-0963">Cytoplasm</keyword>
<dbReference type="NCBIfam" id="TIGR00516">
    <property type="entry name" value="acpS"/>
    <property type="match status" value="1"/>
</dbReference>
<protein>
    <recommendedName>
        <fullName evidence="10">Holo-[acyl-carrier-protein] synthase</fullName>
        <shortName evidence="10">Holo-ACP synthase</shortName>
        <ecNumber evidence="10">2.7.8.7</ecNumber>
    </recommendedName>
    <alternativeName>
        <fullName evidence="10">4'-phosphopantetheinyl transferase AcpS</fullName>
    </alternativeName>
</protein>
<comment type="caution">
    <text evidence="12">The sequence shown here is derived from an EMBL/GenBank/DDBJ whole genome shotgun (WGS) entry which is preliminary data.</text>
</comment>
<reference evidence="12 13" key="2">
    <citation type="submission" date="2020-05" db="EMBL/GenBank/DDBJ databases">
        <title>Draft genome sequence of Desulfovibrio sp. strainFSS-1.</title>
        <authorList>
            <person name="Shimoshige H."/>
            <person name="Kobayashi H."/>
            <person name="Maekawa T."/>
        </authorList>
    </citation>
    <scope>NUCLEOTIDE SEQUENCE [LARGE SCALE GENOMIC DNA]</scope>
    <source>
        <strain evidence="12 13">SIID29052-01</strain>
    </source>
</reference>
<gene>
    <name evidence="10 12" type="primary">acpS</name>
    <name evidence="12" type="ORF">NNJEOMEG_03031</name>
</gene>
<comment type="cofactor">
    <cofactor evidence="10">
        <name>Mg(2+)</name>
        <dbReference type="ChEBI" id="CHEBI:18420"/>
    </cofactor>
</comment>
<dbReference type="EC" id="2.7.8.7" evidence="10"/>
<comment type="catalytic activity">
    <reaction evidence="8 10">
        <text>apo-[ACP] + CoA = holo-[ACP] + adenosine 3',5'-bisphosphate + H(+)</text>
        <dbReference type="Rhea" id="RHEA:12068"/>
        <dbReference type="Rhea" id="RHEA-COMP:9685"/>
        <dbReference type="Rhea" id="RHEA-COMP:9690"/>
        <dbReference type="ChEBI" id="CHEBI:15378"/>
        <dbReference type="ChEBI" id="CHEBI:29999"/>
        <dbReference type="ChEBI" id="CHEBI:57287"/>
        <dbReference type="ChEBI" id="CHEBI:58343"/>
        <dbReference type="ChEBI" id="CHEBI:64479"/>
        <dbReference type="EC" id="2.7.8.7"/>
    </reaction>
</comment>
<sequence>MIVGLGIDVAELDRIRDSLERHGERFLHKILSEAEIAQRPRNAVPWLAARFAAKEAAAKALGTGISGGVTFKDIEILSEPSGRPVLRLSGAALERAKALGVTHSHVSLTHGRDTAAAVVALEAP</sequence>
<evidence type="ECO:0000313" key="13">
    <source>
        <dbReference type="Proteomes" id="UP000494245"/>
    </source>
</evidence>
<comment type="subcellular location">
    <subcellularLocation>
        <location evidence="10">Cytoplasm</location>
    </subcellularLocation>
</comment>
<dbReference type="InterPro" id="IPR008278">
    <property type="entry name" value="4-PPantetheinyl_Trfase_dom"/>
</dbReference>
<comment type="function">
    <text evidence="10">Transfers the 4'-phosphopantetheine moiety from coenzyme A to a Ser of acyl-carrier-protein.</text>
</comment>
<evidence type="ECO:0000313" key="12">
    <source>
        <dbReference type="EMBL" id="GFK95173.1"/>
    </source>
</evidence>
<comment type="similarity">
    <text evidence="10">Belongs to the P-Pant transferase superfamily. AcpS family.</text>
</comment>
<dbReference type="GO" id="GO:0006633">
    <property type="term" value="P:fatty acid biosynthetic process"/>
    <property type="evidence" value="ECO:0007669"/>
    <property type="project" value="UniProtKB-UniRule"/>
</dbReference>
<dbReference type="Pfam" id="PF01648">
    <property type="entry name" value="ACPS"/>
    <property type="match status" value="1"/>
</dbReference>
<keyword evidence="13" id="KW-1185">Reference proteome</keyword>
<dbReference type="FunFam" id="3.90.470.20:FF:000001">
    <property type="entry name" value="Holo-[acyl-carrier-protein] synthase"/>
    <property type="match status" value="1"/>
</dbReference>
<evidence type="ECO:0000256" key="2">
    <source>
        <dbReference type="ARBA" id="ARBA00022679"/>
    </source>
</evidence>
<dbReference type="InterPro" id="IPR004568">
    <property type="entry name" value="Ppantetheine-prot_Trfase_dom"/>
</dbReference>
<evidence type="ECO:0000256" key="3">
    <source>
        <dbReference type="ARBA" id="ARBA00022723"/>
    </source>
</evidence>
<evidence type="ECO:0000256" key="5">
    <source>
        <dbReference type="ARBA" id="ARBA00022842"/>
    </source>
</evidence>
<dbReference type="GO" id="GO:0000287">
    <property type="term" value="F:magnesium ion binding"/>
    <property type="evidence" value="ECO:0007669"/>
    <property type="project" value="UniProtKB-UniRule"/>
</dbReference>
<feature type="domain" description="4'-phosphopantetheinyl transferase" evidence="11">
    <location>
        <begin position="4"/>
        <end position="112"/>
    </location>
</feature>
<dbReference type="SUPFAM" id="SSF56214">
    <property type="entry name" value="4'-phosphopantetheinyl transferase"/>
    <property type="match status" value="1"/>
</dbReference>
<dbReference type="GO" id="GO:0005737">
    <property type="term" value="C:cytoplasm"/>
    <property type="evidence" value="ECO:0007669"/>
    <property type="project" value="UniProtKB-SubCell"/>
</dbReference>
<dbReference type="Proteomes" id="UP000494245">
    <property type="component" value="Unassembled WGS sequence"/>
</dbReference>
<keyword evidence="6 10" id="KW-0443">Lipid metabolism</keyword>
<dbReference type="InterPro" id="IPR002582">
    <property type="entry name" value="ACPS"/>
</dbReference>
<dbReference type="NCBIfam" id="NF011251">
    <property type="entry name" value="PRK14657.1"/>
    <property type="match status" value="1"/>
</dbReference>
<dbReference type="AlphaFoldDB" id="A0A6V8LRS6"/>
<keyword evidence="3 10" id="KW-0479">Metal-binding</keyword>
<reference evidence="12 13" key="1">
    <citation type="submission" date="2020-04" db="EMBL/GenBank/DDBJ databases">
        <authorList>
            <consortium name="Desulfovibrio sp. FSS-1 genome sequencing consortium"/>
            <person name="Shimoshige H."/>
            <person name="Kobayashi H."/>
            <person name="Maekawa T."/>
        </authorList>
    </citation>
    <scope>NUCLEOTIDE SEQUENCE [LARGE SCALE GENOMIC DNA]</scope>
    <source>
        <strain evidence="12 13">SIID29052-01</strain>
    </source>
</reference>
<keyword evidence="1 10" id="KW-0444">Lipid biosynthesis</keyword>
<dbReference type="GO" id="GO:0008897">
    <property type="term" value="F:holo-[acyl-carrier-protein] synthase activity"/>
    <property type="evidence" value="ECO:0007669"/>
    <property type="project" value="UniProtKB-UniRule"/>
</dbReference>
<accession>A0A6V8LRS6</accession>
<evidence type="ECO:0000256" key="4">
    <source>
        <dbReference type="ARBA" id="ARBA00022832"/>
    </source>
</evidence>
<keyword evidence="4 10" id="KW-0276">Fatty acid metabolism</keyword>
<feature type="binding site" evidence="10">
    <location>
        <position position="8"/>
    </location>
    <ligand>
        <name>Mg(2+)</name>
        <dbReference type="ChEBI" id="CHEBI:18420"/>
    </ligand>
</feature>
<organism evidence="12 13">
    <name type="scientific">Fundidesulfovibrio magnetotacticus</name>
    <dbReference type="NCBI Taxonomy" id="2730080"/>
    <lineage>
        <taxon>Bacteria</taxon>
        <taxon>Pseudomonadati</taxon>
        <taxon>Thermodesulfobacteriota</taxon>
        <taxon>Desulfovibrionia</taxon>
        <taxon>Desulfovibrionales</taxon>
        <taxon>Desulfovibrionaceae</taxon>
        <taxon>Fundidesulfovibrio</taxon>
    </lineage>
</organism>
<dbReference type="NCBIfam" id="NF000832">
    <property type="entry name" value="PRK00070.3-2"/>
    <property type="match status" value="1"/>
</dbReference>
<keyword evidence="5 10" id="KW-0460">Magnesium</keyword>
<dbReference type="Gene3D" id="3.90.470.20">
    <property type="entry name" value="4'-phosphopantetheinyl transferase domain"/>
    <property type="match status" value="1"/>
</dbReference>
<keyword evidence="7 10" id="KW-0275">Fatty acid biosynthesis</keyword>
<evidence type="ECO:0000256" key="8">
    <source>
        <dbReference type="ARBA" id="ARBA00050875"/>
    </source>
</evidence>
<evidence type="ECO:0000256" key="1">
    <source>
        <dbReference type="ARBA" id="ARBA00022516"/>
    </source>
</evidence>
<dbReference type="HAMAP" id="MF_00101">
    <property type="entry name" value="AcpS"/>
    <property type="match status" value="1"/>
</dbReference>
<evidence type="ECO:0000256" key="7">
    <source>
        <dbReference type="ARBA" id="ARBA00023160"/>
    </source>
</evidence>
<dbReference type="NCBIfam" id="TIGR00556">
    <property type="entry name" value="pantethn_trn"/>
    <property type="match status" value="1"/>
</dbReference>
<dbReference type="EMBL" id="BLTE01000014">
    <property type="protein sequence ID" value="GFK95173.1"/>
    <property type="molecule type" value="Genomic_DNA"/>
</dbReference>
<evidence type="ECO:0000259" key="11">
    <source>
        <dbReference type="Pfam" id="PF01648"/>
    </source>
</evidence>
<evidence type="ECO:0000256" key="10">
    <source>
        <dbReference type="HAMAP-Rule" id="MF_00101"/>
    </source>
</evidence>
<keyword evidence="2 10" id="KW-0808">Transferase</keyword>